<dbReference type="Gene3D" id="3.40.50.300">
    <property type="entry name" value="P-loop containing nucleotide triphosphate hydrolases"/>
    <property type="match status" value="1"/>
</dbReference>
<dbReference type="SUPFAM" id="SSF160246">
    <property type="entry name" value="EspE N-terminal domain-like"/>
    <property type="match status" value="1"/>
</dbReference>
<dbReference type="FunFam" id="3.30.450.90:FF:000001">
    <property type="entry name" value="Type II secretion system ATPase GspE"/>
    <property type="match status" value="1"/>
</dbReference>
<protein>
    <submittedName>
        <fullName evidence="5">Type II secretion system protein</fullName>
    </submittedName>
</protein>
<dbReference type="Proteomes" id="UP000077748">
    <property type="component" value="Chromosome"/>
</dbReference>
<accession>A0A1A9K930</accession>
<dbReference type="SMART" id="SM00382">
    <property type="entry name" value="AAA"/>
    <property type="match status" value="1"/>
</dbReference>
<dbReference type="FunFam" id="3.40.50.300:FF:000398">
    <property type="entry name" value="Type IV pilus assembly ATPase PilB"/>
    <property type="match status" value="1"/>
</dbReference>
<feature type="domain" description="Bacterial type II secretion system protein E" evidence="4">
    <location>
        <begin position="391"/>
        <end position="405"/>
    </location>
</feature>
<name>A0A1A9K930_9PSED</name>
<evidence type="ECO:0000256" key="2">
    <source>
        <dbReference type="ARBA" id="ARBA00022741"/>
    </source>
</evidence>
<keyword evidence="2" id="KW-0547">Nucleotide-binding</keyword>
<dbReference type="Gene3D" id="3.30.450.90">
    <property type="match status" value="1"/>
</dbReference>
<dbReference type="GO" id="GO:0016887">
    <property type="term" value="F:ATP hydrolysis activity"/>
    <property type="evidence" value="ECO:0007669"/>
    <property type="project" value="TreeGrafter"/>
</dbReference>
<dbReference type="InterPro" id="IPR003593">
    <property type="entry name" value="AAA+_ATPase"/>
</dbReference>
<evidence type="ECO:0000313" key="5">
    <source>
        <dbReference type="EMBL" id="ANI13998.1"/>
    </source>
</evidence>
<organism evidence="5 6">
    <name type="scientific">Pseudomonas citronellolis</name>
    <dbReference type="NCBI Taxonomy" id="53408"/>
    <lineage>
        <taxon>Bacteria</taxon>
        <taxon>Pseudomonadati</taxon>
        <taxon>Pseudomonadota</taxon>
        <taxon>Gammaproteobacteria</taxon>
        <taxon>Pseudomonadales</taxon>
        <taxon>Pseudomonadaceae</taxon>
        <taxon>Pseudomonas</taxon>
    </lineage>
</organism>
<evidence type="ECO:0000259" key="4">
    <source>
        <dbReference type="PROSITE" id="PS00662"/>
    </source>
</evidence>
<dbReference type="Gene3D" id="1.10.40.70">
    <property type="match status" value="1"/>
</dbReference>
<dbReference type="PANTHER" id="PTHR30258:SF2">
    <property type="entry name" value="COMG OPERON PROTEIN 1"/>
    <property type="match status" value="1"/>
</dbReference>
<sequence length="578" mass="63558">MSSEPLADTVPAVVADARPLGQMLVERGLCNAQELERALELQARIGGRLGALLLRSGGVSEAALLEVLAEQLRLPLVGVDLEAPGNAELLAFLEATSIGVEWFVAEQVVVWNDAQGGLLVASRDPMASFVLEVLRYFHPGQPLRTVLCRSQDLDAWLELLKERLQQESREGLRFASDDIRQLREMAEEAPIVELVNNVMSQAVEKRASDIHIEPREFNFHIRFRIDGVLQSQLSLPRERFAAVVSRIKLISAIDIAERRLPQDGRMSTRVGGQDMDVRVSTLPGVHGESVVMRLLPKAREGLRLDRLGMLADHLDLMRAWIAEPHGIVLVTGPTGSGKSTTLYGTLEAINDGIRKIITVEDPVEYQVPNITQVQAHADIGLTFAAALRSILRQDPDVIMIGEIRDLETAEIAVQSSLTGHLVFSTLHTNDSLSAFTRLIDMGIEPFLVASPVRGVQAQRLVRTLCRHCAEPCEPGLAAEDKAALDAAIQRLYPGQAPNWLRAKGCEQCQGTGYHGRLGIYEMVDVGPELQALILQQAPVEQMRRLAASQGFRSMREDGFIKAWLGLTSLDEVHRVTSG</sequence>
<keyword evidence="3" id="KW-0067">ATP-binding</keyword>
<proteinExistence type="inferred from homology"/>
<dbReference type="RefSeq" id="WP_064582405.1">
    <property type="nucleotide sequence ID" value="NZ_CP015878.1"/>
</dbReference>
<reference evidence="5 6" key="1">
    <citation type="submission" date="2016-05" db="EMBL/GenBank/DDBJ databases">
        <title>Genome Sequence of Pseudomonas citronellolis Strain SJTE-3, an Estrogens and Persistent Organic Pollutants degradation strain.</title>
        <authorList>
            <person name="Liang R."/>
        </authorList>
    </citation>
    <scope>NUCLEOTIDE SEQUENCE [LARGE SCALE GENOMIC DNA]</scope>
    <source>
        <strain evidence="5 6">SJTE-3</strain>
    </source>
</reference>
<dbReference type="AlphaFoldDB" id="A0A1A9K930"/>
<dbReference type="PROSITE" id="PS00662">
    <property type="entry name" value="T2SP_E"/>
    <property type="match status" value="1"/>
</dbReference>
<dbReference type="PANTHER" id="PTHR30258">
    <property type="entry name" value="TYPE II SECRETION SYSTEM PROTEIN GSPE-RELATED"/>
    <property type="match status" value="1"/>
</dbReference>
<dbReference type="EMBL" id="CP015878">
    <property type="protein sequence ID" value="ANI13998.1"/>
    <property type="molecule type" value="Genomic_DNA"/>
</dbReference>
<dbReference type="GO" id="GO:0005886">
    <property type="term" value="C:plasma membrane"/>
    <property type="evidence" value="ECO:0007669"/>
    <property type="project" value="TreeGrafter"/>
</dbReference>
<dbReference type="SUPFAM" id="SSF52540">
    <property type="entry name" value="P-loop containing nucleoside triphosphate hydrolases"/>
    <property type="match status" value="1"/>
</dbReference>
<evidence type="ECO:0000256" key="1">
    <source>
        <dbReference type="ARBA" id="ARBA00006611"/>
    </source>
</evidence>
<dbReference type="InterPro" id="IPR027417">
    <property type="entry name" value="P-loop_NTPase"/>
</dbReference>
<dbReference type="CDD" id="cd01129">
    <property type="entry name" value="PulE-GspE-like"/>
    <property type="match status" value="1"/>
</dbReference>
<gene>
    <name evidence="5" type="ORF">A9C11_08365</name>
</gene>
<evidence type="ECO:0000256" key="3">
    <source>
        <dbReference type="ARBA" id="ARBA00022840"/>
    </source>
</evidence>
<dbReference type="GO" id="GO:0005524">
    <property type="term" value="F:ATP binding"/>
    <property type="evidence" value="ECO:0007669"/>
    <property type="project" value="UniProtKB-KW"/>
</dbReference>
<dbReference type="InterPro" id="IPR001482">
    <property type="entry name" value="T2SS/T4SS_dom"/>
</dbReference>
<comment type="similarity">
    <text evidence="1">Belongs to the GSP E family.</text>
</comment>
<dbReference type="Pfam" id="PF00437">
    <property type="entry name" value="T2SSE"/>
    <property type="match status" value="1"/>
</dbReference>
<dbReference type="InterPro" id="IPR037257">
    <property type="entry name" value="T2SS_E_N_sf"/>
</dbReference>
<evidence type="ECO:0000313" key="6">
    <source>
        <dbReference type="Proteomes" id="UP000077748"/>
    </source>
</evidence>